<proteinExistence type="predicted"/>
<evidence type="ECO:0000256" key="2">
    <source>
        <dbReference type="ARBA" id="ARBA00022792"/>
    </source>
</evidence>
<reference evidence="6 7" key="1">
    <citation type="journal article" date="2015" name="Sci. Rep.">
        <title>Chromosome-level genome map provides insights into diverse defense mechanisms in the medicinal fungus Ganoderma sinense.</title>
        <authorList>
            <person name="Zhu Y."/>
            <person name="Xu J."/>
            <person name="Sun C."/>
            <person name="Zhou S."/>
            <person name="Xu H."/>
            <person name="Nelson D.R."/>
            <person name="Qian J."/>
            <person name="Song J."/>
            <person name="Luo H."/>
            <person name="Xiang L."/>
            <person name="Li Y."/>
            <person name="Xu Z."/>
            <person name="Ji A."/>
            <person name="Wang L."/>
            <person name="Lu S."/>
            <person name="Hayward A."/>
            <person name="Sun W."/>
            <person name="Li X."/>
            <person name="Schwartz D.C."/>
            <person name="Wang Y."/>
            <person name="Chen S."/>
        </authorList>
    </citation>
    <scope>NUCLEOTIDE SEQUENCE [LARGE SCALE GENOMIC DNA]</scope>
    <source>
        <strain evidence="6 7">ZZ0214-1</strain>
    </source>
</reference>
<dbReference type="Proteomes" id="UP000230002">
    <property type="component" value="Unassembled WGS sequence"/>
</dbReference>
<evidence type="ECO:0000256" key="3">
    <source>
        <dbReference type="ARBA" id="ARBA00023128"/>
    </source>
</evidence>
<gene>
    <name evidence="6" type="ORF">GSI_01083</name>
</gene>
<keyword evidence="3" id="KW-0496">Mitochondrion</keyword>
<evidence type="ECO:0000256" key="4">
    <source>
        <dbReference type="ARBA" id="ARBA00023136"/>
    </source>
</evidence>
<keyword evidence="5" id="KW-0812">Transmembrane</keyword>
<dbReference type="EMBL" id="AYKW01000001">
    <property type="protein sequence ID" value="PIL37389.1"/>
    <property type="molecule type" value="Genomic_DNA"/>
</dbReference>
<keyword evidence="4 5" id="KW-0472">Membrane</keyword>
<dbReference type="AlphaFoldDB" id="A0A2G8SUD5"/>
<keyword evidence="7" id="KW-1185">Reference proteome</keyword>
<dbReference type="GO" id="GO:0005743">
    <property type="term" value="C:mitochondrial inner membrane"/>
    <property type="evidence" value="ECO:0007669"/>
    <property type="project" value="UniProtKB-SubCell"/>
</dbReference>
<keyword evidence="5" id="KW-1133">Transmembrane helix</keyword>
<dbReference type="OrthoDB" id="5511599at2759"/>
<organism evidence="6 7">
    <name type="scientific">Ganoderma sinense ZZ0214-1</name>
    <dbReference type="NCBI Taxonomy" id="1077348"/>
    <lineage>
        <taxon>Eukaryota</taxon>
        <taxon>Fungi</taxon>
        <taxon>Dikarya</taxon>
        <taxon>Basidiomycota</taxon>
        <taxon>Agaricomycotina</taxon>
        <taxon>Agaricomycetes</taxon>
        <taxon>Polyporales</taxon>
        <taxon>Polyporaceae</taxon>
        <taxon>Ganoderma</taxon>
    </lineage>
</organism>
<sequence length="65" mass="7402">MLNALVNKPNRVVETQKLVQNSHAPIYYRLPRSKLYVNSYYALFTVGMGLTTVGVYKLIRGKPSE</sequence>
<protein>
    <submittedName>
        <fullName evidence="6">Transporter</fullName>
    </submittedName>
</protein>
<comment type="caution">
    <text evidence="6">The sequence shown here is derived from an EMBL/GenBank/DDBJ whole genome shotgun (WGS) entry which is preliminary data.</text>
</comment>
<keyword evidence="2" id="KW-0999">Mitochondrion inner membrane</keyword>
<evidence type="ECO:0000313" key="7">
    <source>
        <dbReference type="Proteomes" id="UP000230002"/>
    </source>
</evidence>
<evidence type="ECO:0000313" key="6">
    <source>
        <dbReference type="EMBL" id="PIL37389.1"/>
    </source>
</evidence>
<dbReference type="STRING" id="1077348.A0A2G8SUD5"/>
<accession>A0A2G8SUD5</accession>
<evidence type="ECO:0000256" key="5">
    <source>
        <dbReference type="SAM" id="Phobius"/>
    </source>
</evidence>
<evidence type="ECO:0000256" key="1">
    <source>
        <dbReference type="ARBA" id="ARBA00004273"/>
    </source>
</evidence>
<dbReference type="InterPro" id="IPR039297">
    <property type="entry name" value="COX7a"/>
</dbReference>
<feature type="transmembrane region" description="Helical" evidence="5">
    <location>
        <begin position="40"/>
        <end position="59"/>
    </location>
</feature>
<name>A0A2G8SUD5_9APHY</name>
<dbReference type="Pfam" id="PF02238">
    <property type="entry name" value="COX7a"/>
    <property type="match status" value="1"/>
</dbReference>
<comment type="subcellular location">
    <subcellularLocation>
        <location evidence="1">Mitochondrion inner membrane</location>
    </subcellularLocation>
</comment>